<evidence type="ECO:0000313" key="5">
    <source>
        <dbReference type="Proteomes" id="UP000701801"/>
    </source>
</evidence>
<dbReference type="InterPro" id="IPR016191">
    <property type="entry name" value="Ribonuclease/ribotoxin"/>
</dbReference>
<evidence type="ECO:0000313" key="4">
    <source>
        <dbReference type="EMBL" id="CAG8980518.1"/>
    </source>
</evidence>
<protein>
    <submittedName>
        <fullName evidence="4">Uncharacterized protein</fullName>
    </submittedName>
</protein>
<dbReference type="InterPro" id="IPR000026">
    <property type="entry name" value="N1-like"/>
</dbReference>
<dbReference type="EMBL" id="CAJVRM010000396">
    <property type="protein sequence ID" value="CAG8980518.1"/>
    <property type="molecule type" value="Genomic_DNA"/>
</dbReference>
<dbReference type="GO" id="GO:0016787">
    <property type="term" value="F:hydrolase activity"/>
    <property type="evidence" value="ECO:0007669"/>
    <property type="project" value="UniProtKB-KW"/>
</dbReference>
<feature type="compositionally biased region" description="Polar residues" evidence="3">
    <location>
        <begin position="38"/>
        <end position="51"/>
    </location>
</feature>
<feature type="compositionally biased region" description="Low complexity" evidence="3">
    <location>
        <begin position="77"/>
        <end position="86"/>
    </location>
</feature>
<keyword evidence="2" id="KW-0378">Hydrolase</keyword>
<reference evidence="4" key="1">
    <citation type="submission" date="2021-07" db="EMBL/GenBank/DDBJ databases">
        <authorList>
            <person name="Durling M."/>
        </authorList>
    </citation>
    <scope>NUCLEOTIDE SEQUENCE</scope>
</reference>
<name>A0A9N9PZI5_9HELO</name>
<keyword evidence="1" id="KW-0540">Nuclease</keyword>
<keyword evidence="5" id="KW-1185">Reference proteome</keyword>
<proteinExistence type="predicted"/>
<evidence type="ECO:0000256" key="2">
    <source>
        <dbReference type="ARBA" id="ARBA00022801"/>
    </source>
</evidence>
<dbReference type="GO" id="GO:0003723">
    <property type="term" value="F:RNA binding"/>
    <property type="evidence" value="ECO:0007669"/>
    <property type="project" value="InterPro"/>
</dbReference>
<feature type="region of interest" description="Disordered" evidence="3">
    <location>
        <begin position="1"/>
        <end position="102"/>
    </location>
</feature>
<dbReference type="Proteomes" id="UP000701801">
    <property type="component" value="Unassembled WGS sequence"/>
</dbReference>
<dbReference type="GO" id="GO:0004521">
    <property type="term" value="F:RNA endonuclease activity"/>
    <property type="evidence" value="ECO:0007669"/>
    <property type="project" value="InterPro"/>
</dbReference>
<comment type="caution">
    <text evidence="4">The sequence shown here is derived from an EMBL/GenBank/DDBJ whole genome shotgun (WGS) entry which is preliminary data.</text>
</comment>
<accession>A0A9N9PZI5</accession>
<dbReference type="SUPFAM" id="SSF53933">
    <property type="entry name" value="Microbial ribonucleases"/>
    <property type="match status" value="1"/>
</dbReference>
<dbReference type="AlphaFoldDB" id="A0A9N9PZI5"/>
<dbReference type="Pfam" id="PF00545">
    <property type="entry name" value="Ribonuclease"/>
    <property type="match status" value="1"/>
</dbReference>
<sequence>MPFSRHPSQHSRESSRNPRDSYIRSSPSIQNSPPPTQYPTNSSLYSLSHLSARNPHRYLHASSVRRQVASAPSEPLQSTQSQSTRSRYPKPFRNNENLPLQEPWRSHEEYPIVYEHGENYTDADGQAPGPVRAVYHHGDRSKVDVVYHDVKISRNMSINMRFAEYRASRR</sequence>
<feature type="compositionally biased region" description="Basic and acidic residues" evidence="3">
    <location>
        <begin position="10"/>
        <end position="22"/>
    </location>
</feature>
<dbReference type="Gene3D" id="3.10.450.30">
    <property type="entry name" value="Microbial ribonucleases"/>
    <property type="match status" value="1"/>
</dbReference>
<evidence type="ECO:0000256" key="3">
    <source>
        <dbReference type="SAM" id="MobiDB-lite"/>
    </source>
</evidence>
<gene>
    <name evidence="4" type="ORF">HYALB_00002515</name>
</gene>
<organism evidence="4 5">
    <name type="scientific">Hymenoscyphus albidus</name>
    <dbReference type="NCBI Taxonomy" id="595503"/>
    <lineage>
        <taxon>Eukaryota</taxon>
        <taxon>Fungi</taxon>
        <taxon>Dikarya</taxon>
        <taxon>Ascomycota</taxon>
        <taxon>Pezizomycotina</taxon>
        <taxon>Leotiomycetes</taxon>
        <taxon>Helotiales</taxon>
        <taxon>Helotiaceae</taxon>
        <taxon>Hymenoscyphus</taxon>
    </lineage>
</organism>
<evidence type="ECO:0000256" key="1">
    <source>
        <dbReference type="ARBA" id="ARBA00022722"/>
    </source>
</evidence>